<evidence type="ECO:0000259" key="1">
    <source>
        <dbReference type="Pfam" id="PF12776"/>
    </source>
</evidence>
<evidence type="ECO:0000313" key="2">
    <source>
        <dbReference type="EnsemblPlants" id="OBART08G13290.1"/>
    </source>
</evidence>
<dbReference type="PANTHER" id="PTHR47069">
    <property type="match status" value="1"/>
</dbReference>
<protein>
    <recommendedName>
        <fullName evidence="1">Myb/SANT-like domain-containing protein</fullName>
    </recommendedName>
</protein>
<dbReference type="Proteomes" id="UP000026960">
    <property type="component" value="Chromosome 8"/>
</dbReference>
<feature type="domain" description="Myb/SANT-like" evidence="1">
    <location>
        <begin position="4"/>
        <end position="91"/>
    </location>
</feature>
<organism evidence="2">
    <name type="scientific">Oryza barthii</name>
    <dbReference type="NCBI Taxonomy" id="65489"/>
    <lineage>
        <taxon>Eukaryota</taxon>
        <taxon>Viridiplantae</taxon>
        <taxon>Streptophyta</taxon>
        <taxon>Embryophyta</taxon>
        <taxon>Tracheophyta</taxon>
        <taxon>Spermatophyta</taxon>
        <taxon>Magnoliopsida</taxon>
        <taxon>Liliopsida</taxon>
        <taxon>Poales</taxon>
        <taxon>Poaceae</taxon>
        <taxon>BOP clade</taxon>
        <taxon>Oryzoideae</taxon>
        <taxon>Oryzeae</taxon>
        <taxon>Oryzinae</taxon>
        <taxon>Oryza</taxon>
    </lineage>
</organism>
<keyword evidence="3" id="KW-1185">Reference proteome</keyword>
<proteinExistence type="predicted"/>
<dbReference type="EnsemblPlants" id="OBART08G13290.1">
    <property type="protein sequence ID" value="OBART08G13290.1"/>
    <property type="gene ID" value="OBART08G13290"/>
</dbReference>
<name>A0A0D3GZT2_9ORYZ</name>
<reference evidence="2" key="1">
    <citation type="journal article" date="2009" name="Rice">
        <title>De Novo Next Generation Sequencing of Plant Genomes.</title>
        <authorList>
            <person name="Rounsley S."/>
            <person name="Marri P.R."/>
            <person name="Yu Y."/>
            <person name="He R."/>
            <person name="Sisneros N."/>
            <person name="Goicoechea J.L."/>
            <person name="Lee S.J."/>
            <person name="Angelova A."/>
            <person name="Kudrna D."/>
            <person name="Luo M."/>
            <person name="Affourtit J."/>
            <person name="Desany B."/>
            <person name="Knight J."/>
            <person name="Niazi F."/>
            <person name="Egholm M."/>
            <person name="Wing R.A."/>
        </authorList>
    </citation>
    <scope>NUCLEOTIDE SEQUENCE [LARGE SCALE GENOMIC DNA]</scope>
    <source>
        <strain evidence="2">cv. IRGC 105608</strain>
    </source>
</reference>
<sequence length="115" mass="13521">MEVRLFLESCLEEIAAHNIITTRNPNPVAWDNLATKMFAKCRKTVNRAQVQYIWRVCRKQFNMWAWFESQATGLGRDPRTSAILADDAWWRMQEGIMEYNIPAFAQEELQPIITK</sequence>
<dbReference type="PANTHER" id="PTHR47069:SF11">
    <property type="entry name" value="OS04G0275550 PROTEIN"/>
    <property type="match status" value="1"/>
</dbReference>
<evidence type="ECO:0000313" key="3">
    <source>
        <dbReference type="Proteomes" id="UP000026960"/>
    </source>
</evidence>
<accession>A0A0D3GZT2</accession>
<dbReference type="InterPro" id="IPR024752">
    <property type="entry name" value="Myb/SANT-like_dom"/>
</dbReference>
<reference evidence="2" key="2">
    <citation type="submission" date="2015-03" db="UniProtKB">
        <authorList>
            <consortium name="EnsemblPlants"/>
        </authorList>
    </citation>
    <scope>IDENTIFICATION</scope>
</reference>
<dbReference type="PaxDb" id="65489-OBART08G13290.1"/>
<dbReference type="HOGENOM" id="CLU_2112717_0_0_1"/>
<dbReference type="AlphaFoldDB" id="A0A0D3GZT2"/>
<dbReference type="Gramene" id="OBART08G13290.1">
    <property type="protein sequence ID" value="OBART08G13290.1"/>
    <property type="gene ID" value="OBART08G13290"/>
</dbReference>
<dbReference type="Pfam" id="PF12776">
    <property type="entry name" value="Myb_DNA-bind_3"/>
    <property type="match status" value="1"/>
</dbReference>
<dbReference type="STRING" id="65489.A0A0D3GZT2"/>